<dbReference type="GO" id="GO:0030866">
    <property type="term" value="P:cortical actin cytoskeleton organization"/>
    <property type="evidence" value="ECO:0007669"/>
    <property type="project" value="TreeGrafter"/>
</dbReference>
<dbReference type="PANTHER" id="PTHR22988">
    <property type="entry name" value="MYOTONIC DYSTROPHY S/T KINASE-RELATED"/>
    <property type="match status" value="1"/>
</dbReference>
<dbReference type="InterPro" id="IPR050839">
    <property type="entry name" value="Rho-assoc_Ser/Thr_Kinase"/>
</dbReference>
<sequence length="253" mass="28637">MFYEYSLDPEPLFVLYLTIIISRRAKSSPYPHIIRRNSFPSPTLAKDKSHTRPKQRRVKIPVRLPPSASPFHTRRASPFQSRLFPTSTFPKDRNPSPNPGKSELRAPGKPSASAADSNPARLPLAYPPALCIVGCVDDVTGNAAKMESINDTDRLQRLQDLEGQLRDPRGVMNVDSLLDSMQAMVADLDHQAIKRNKNVEAFLNRYREAVLDVEILRMRADDFINIKVIGRGAFGEVQLVRHKFTKQKALQFY</sequence>
<dbReference type="EMBL" id="QCYY01002634">
    <property type="protein sequence ID" value="ROT68798.1"/>
    <property type="molecule type" value="Genomic_DNA"/>
</dbReference>
<keyword evidence="3" id="KW-1185">Reference proteome</keyword>
<feature type="compositionally biased region" description="Basic residues" evidence="1">
    <location>
        <begin position="51"/>
        <end position="60"/>
    </location>
</feature>
<dbReference type="GO" id="GO:1901888">
    <property type="term" value="P:regulation of cell junction assembly"/>
    <property type="evidence" value="ECO:0007669"/>
    <property type="project" value="TreeGrafter"/>
</dbReference>
<dbReference type="InterPro" id="IPR011009">
    <property type="entry name" value="Kinase-like_dom_sf"/>
</dbReference>
<keyword evidence="2" id="KW-0808">Transferase</keyword>
<proteinExistence type="predicted"/>
<organism evidence="2 3">
    <name type="scientific">Penaeus vannamei</name>
    <name type="common">Whiteleg shrimp</name>
    <name type="synonym">Litopenaeus vannamei</name>
    <dbReference type="NCBI Taxonomy" id="6689"/>
    <lineage>
        <taxon>Eukaryota</taxon>
        <taxon>Metazoa</taxon>
        <taxon>Ecdysozoa</taxon>
        <taxon>Arthropoda</taxon>
        <taxon>Crustacea</taxon>
        <taxon>Multicrustacea</taxon>
        <taxon>Malacostraca</taxon>
        <taxon>Eumalacostraca</taxon>
        <taxon>Eucarida</taxon>
        <taxon>Decapoda</taxon>
        <taxon>Dendrobranchiata</taxon>
        <taxon>Penaeoidea</taxon>
        <taxon>Penaeidae</taxon>
        <taxon>Penaeus</taxon>
    </lineage>
</organism>
<dbReference type="AlphaFoldDB" id="A0A423SXJ6"/>
<reference evidence="2 3" key="2">
    <citation type="submission" date="2019-01" db="EMBL/GenBank/DDBJ databases">
        <title>The decoding of complex shrimp genome reveals the adaptation for benthos swimmer, frequently molting mechanism and breeding impact on genome.</title>
        <authorList>
            <person name="Sun Y."/>
            <person name="Gao Y."/>
            <person name="Yu Y."/>
        </authorList>
    </citation>
    <scope>NUCLEOTIDE SEQUENCE [LARGE SCALE GENOMIC DNA]</scope>
    <source>
        <tissue evidence="2">Muscle</tissue>
    </source>
</reference>
<feature type="region of interest" description="Disordered" evidence="1">
    <location>
        <begin position="31"/>
        <end position="119"/>
    </location>
</feature>
<dbReference type="STRING" id="6689.A0A423SXJ6"/>
<reference evidence="2 3" key="1">
    <citation type="submission" date="2018-04" db="EMBL/GenBank/DDBJ databases">
        <authorList>
            <person name="Zhang X."/>
            <person name="Yuan J."/>
            <person name="Li F."/>
            <person name="Xiang J."/>
        </authorList>
    </citation>
    <scope>NUCLEOTIDE SEQUENCE [LARGE SCALE GENOMIC DNA]</scope>
    <source>
        <tissue evidence="2">Muscle</tissue>
    </source>
</reference>
<dbReference type="Gene3D" id="3.30.200.20">
    <property type="entry name" value="Phosphorylase Kinase, domain 1"/>
    <property type="match status" value="1"/>
</dbReference>
<evidence type="ECO:0000313" key="2">
    <source>
        <dbReference type="EMBL" id="ROT68798.1"/>
    </source>
</evidence>
<dbReference type="PANTHER" id="PTHR22988:SF73">
    <property type="entry name" value="RHO-ASSOCIATED PROTEIN KINASE"/>
    <property type="match status" value="1"/>
</dbReference>
<dbReference type="GO" id="GO:0000281">
    <property type="term" value="P:mitotic cytokinesis"/>
    <property type="evidence" value="ECO:0007669"/>
    <property type="project" value="TreeGrafter"/>
</dbReference>
<comment type="caution">
    <text evidence="2">The sequence shown here is derived from an EMBL/GenBank/DDBJ whole genome shotgun (WGS) entry which is preliminary data.</text>
</comment>
<dbReference type="GO" id="GO:0005737">
    <property type="term" value="C:cytoplasm"/>
    <property type="evidence" value="ECO:0007669"/>
    <property type="project" value="TreeGrafter"/>
</dbReference>
<evidence type="ECO:0000256" key="1">
    <source>
        <dbReference type="SAM" id="MobiDB-lite"/>
    </source>
</evidence>
<accession>A0A423SXJ6</accession>
<feature type="compositionally biased region" description="Polar residues" evidence="1">
    <location>
        <begin position="78"/>
        <end position="89"/>
    </location>
</feature>
<dbReference type="GO" id="GO:0072518">
    <property type="term" value="F:Rho-dependent protein serine/threonine kinase activity"/>
    <property type="evidence" value="ECO:0007669"/>
    <property type="project" value="TreeGrafter"/>
</dbReference>
<protein>
    <submittedName>
        <fullName evidence="2">Putative rho-associated protein kinase 2 isoform X1</fullName>
    </submittedName>
</protein>
<dbReference type="GO" id="GO:0005856">
    <property type="term" value="C:cytoskeleton"/>
    <property type="evidence" value="ECO:0007669"/>
    <property type="project" value="TreeGrafter"/>
</dbReference>
<evidence type="ECO:0000313" key="3">
    <source>
        <dbReference type="Proteomes" id="UP000283509"/>
    </source>
</evidence>
<dbReference type="OrthoDB" id="2156623at2759"/>
<dbReference type="GO" id="GO:0007266">
    <property type="term" value="P:Rho protein signal transduction"/>
    <property type="evidence" value="ECO:0007669"/>
    <property type="project" value="TreeGrafter"/>
</dbReference>
<name>A0A423SXJ6_PENVA</name>
<dbReference type="Proteomes" id="UP000283509">
    <property type="component" value="Unassembled WGS sequence"/>
</dbReference>
<gene>
    <name evidence="2" type="ORF">C7M84_013046</name>
</gene>
<dbReference type="GO" id="GO:0031032">
    <property type="term" value="P:actomyosin structure organization"/>
    <property type="evidence" value="ECO:0007669"/>
    <property type="project" value="TreeGrafter"/>
</dbReference>
<dbReference type="GO" id="GO:0048598">
    <property type="term" value="P:embryonic morphogenesis"/>
    <property type="evidence" value="ECO:0007669"/>
    <property type="project" value="TreeGrafter"/>
</dbReference>
<dbReference type="SUPFAM" id="SSF56112">
    <property type="entry name" value="Protein kinase-like (PK-like)"/>
    <property type="match status" value="1"/>
</dbReference>
<keyword evidence="2" id="KW-0418">Kinase</keyword>